<dbReference type="AlphaFoldDB" id="A0AAD5BCT1"/>
<dbReference type="Pfam" id="PF08661">
    <property type="entry name" value="Rep_fac-A_3"/>
    <property type="match status" value="1"/>
</dbReference>
<dbReference type="PROSITE" id="PS51273">
    <property type="entry name" value="GATASE_TYPE_1"/>
    <property type="match status" value="1"/>
</dbReference>
<evidence type="ECO:0000313" key="21">
    <source>
        <dbReference type="Proteomes" id="UP001204833"/>
    </source>
</evidence>
<dbReference type="Pfam" id="PF00218">
    <property type="entry name" value="IGPS"/>
    <property type="match status" value="1"/>
</dbReference>
<dbReference type="InterPro" id="IPR013785">
    <property type="entry name" value="Aldolase_TIM"/>
</dbReference>
<proteinExistence type="inferred from homology"/>
<comment type="pathway">
    <text evidence="3">Amino-acid biosynthesis; L-tryptophan biosynthesis; L-tryptophan from chorismate: step 4/5.</text>
</comment>
<evidence type="ECO:0000256" key="9">
    <source>
        <dbReference type="ARBA" id="ARBA00018819"/>
    </source>
</evidence>
<dbReference type="SUPFAM" id="SSF52317">
    <property type="entry name" value="Class I glutamine amidotransferase-like"/>
    <property type="match status" value="1"/>
</dbReference>
<evidence type="ECO:0000259" key="19">
    <source>
        <dbReference type="Pfam" id="PF00218"/>
    </source>
</evidence>
<dbReference type="InterPro" id="IPR001468">
    <property type="entry name" value="Indole-3-GlycerolPSynthase_CS"/>
</dbReference>
<dbReference type="CDD" id="cd00331">
    <property type="entry name" value="IGPS"/>
    <property type="match status" value="1"/>
</dbReference>
<dbReference type="PANTHER" id="PTHR43418">
    <property type="entry name" value="MULTIFUNCTIONAL TRYPTOPHAN BIOSYNTHESIS PROTEIN-RELATED"/>
    <property type="match status" value="1"/>
</dbReference>
<dbReference type="NCBIfam" id="TIGR00566">
    <property type="entry name" value="trpG_papA"/>
    <property type="match status" value="1"/>
</dbReference>
<dbReference type="EMBL" id="JAIHNG010000130">
    <property type="protein sequence ID" value="KAI5955498.1"/>
    <property type="molecule type" value="Genomic_DNA"/>
</dbReference>
<dbReference type="Gene3D" id="3.40.50.880">
    <property type="match status" value="1"/>
</dbReference>
<evidence type="ECO:0000256" key="11">
    <source>
        <dbReference type="ARBA" id="ARBA00022822"/>
    </source>
</evidence>
<evidence type="ECO:0000256" key="3">
    <source>
        <dbReference type="ARBA" id="ARBA00004696"/>
    </source>
</evidence>
<comment type="caution">
    <text evidence="20">The sequence shown here is derived from an EMBL/GenBank/DDBJ whole genome shotgun (WGS) entry which is preliminary data.</text>
</comment>
<dbReference type="InterPro" id="IPR006221">
    <property type="entry name" value="TrpG/PapA_dom"/>
</dbReference>
<dbReference type="GeneID" id="76151688"/>
<gene>
    <name evidence="20" type="ORF">KGF57_003630</name>
</gene>
<comment type="catalytic activity">
    <reaction evidence="1">
        <text>1-(2-carboxyphenylamino)-1-deoxy-D-ribulose 5-phosphate + H(+) = (1S,2R)-1-C-(indol-3-yl)glycerol 3-phosphate + CO2 + H2O</text>
        <dbReference type="Rhea" id="RHEA:23476"/>
        <dbReference type="ChEBI" id="CHEBI:15377"/>
        <dbReference type="ChEBI" id="CHEBI:15378"/>
        <dbReference type="ChEBI" id="CHEBI:16526"/>
        <dbReference type="ChEBI" id="CHEBI:58613"/>
        <dbReference type="ChEBI" id="CHEBI:58866"/>
        <dbReference type="EC" id="4.1.1.48"/>
    </reaction>
</comment>
<feature type="domain" description="Glutamine amidotransferase" evidence="18">
    <location>
        <begin position="12"/>
        <end position="199"/>
    </location>
</feature>
<dbReference type="EC" id="4.1.3.27" evidence="7"/>
<dbReference type="EC" id="4.1.1.48" evidence="8"/>
<dbReference type="GO" id="GO:0006260">
    <property type="term" value="P:DNA replication"/>
    <property type="evidence" value="ECO:0007669"/>
    <property type="project" value="InterPro"/>
</dbReference>
<evidence type="ECO:0000256" key="2">
    <source>
        <dbReference type="ARBA" id="ARBA00004123"/>
    </source>
</evidence>
<feature type="domain" description="Indole-3-glycerol phosphate synthase" evidence="19">
    <location>
        <begin position="233"/>
        <end position="513"/>
    </location>
</feature>
<keyword evidence="12" id="KW-0315">Glutamine amidotransferase</keyword>
<dbReference type="InterPro" id="IPR013970">
    <property type="entry name" value="Rfa2"/>
</dbReference>
<keyword evidence="14" id="KW-0456">Lyase</keyword>
<dbReference type="GO" id="GO:0000162">
    <property type="term" value="P:L-tryptophan biosynthetic process"/>
    <property type="evidence" value="ECO:0007669"/>
    <property type="project" value="UniProtKB-KW"/>
</dbReference>
<evidence type="ECO:0000313" key="20">
    <source>
        <dbReference type="EMBL" id="KAI5955498.1"/>
    </source>
</evidence>
<keyword evidence="11" id="KW-0822">Tryptophan biosynthesis</keyword>
<dbReference type="PRINTS" id="PR00097">
    <property type="entry name" value="ANTSNTHASEII"/>
</dbReference>
<dbReference type="Gene3D" id="3.20.20.70">
    <property type="entry name" value="Aldolase class I"/>
    <property type="match status" value="1"/>
</dbReference>
<comment type="similarity">
    <text evidence="5">Belongs to the replication factor A protein 3 family.</text>
</comment>
<dbReference type="PRINTS" id="PR00099">
    <property type="entry name" value="CPSGATASE"/>
</dbReference>
<dbReference type="InterPro" id="IPR011060">
    <property type="entry name" value="RibuloseP-bd_barrel"/>
</dbReference>
<dbReference type="GO" id="GO:0005829">
    <property type="term" value="C:cytosol"/>
    <property type="evidence" value="ECO:0007669"/>
    <property type="project" value="TreeGrafter"/>
</dbReference>
<evidence type="ECO:0000259" key="18">
    <source>
        <dbReference type="Pfam" id="PF00117"/>
    </source>
</evidence>
<dbReference type="PRINTS" id="PR00096">
    <property type="entry name" value="GATASE"/>
</dbReference>
<dbReference type="GO" id="GO:0004049">
    <property type="term" value="F:anthranilate synthase activity"/>
    <property type="evidence" value="ECO:0007669"/>
    <property type="project" value="UniProtKB-EC"/>
</dbReference>
<keyword evidence="13" id="KW-0057">Aromatic amino acid biosynthesis</keyword>
<dbReference type="Gene3D" id="2.40.50.140">
    <property type="entry name" value="Nucleic acid-binding proteins"/>
    <property type="match status" value="1"/>
</dbReference>
<evidence type="ECO:0000256" key="6">
    <source>
        <dbReference type="ARBA" id="ARBA00011743"/>
    </source>
</evidence>
<reference evidence="20 21" key="1">
    <citation type="journal article" date="2022" name="DNA Res.">
        <title>Genome analysis of five recently described species of the CUG-Ser clade uncovers Candida theae as a new hybrid lineage with pathogenic potential in the Candida parapsilosis species complex.</title>
        <authorList>
            <person name="Mixao V."/>
            <person name="Del Olmo V."/>
            <person name="Hegedusova E."/>
            <person name="Saus E."/>
            <person name="Pryszcz L."/>
            <person name="Cillingova A."/>
            <person name="Nosek J."/>
            <person name="Gabaldon T."/>
        </authorList>
    </citation>
    <scope>NUCLEOTIDE SEQUENCE [LARGE SCALE GENOMIC DNA]</scope>
    <source>
        <strain evidence="20 21">CBS 12239</strain>
    </source>
</reference>
<evidence type="ECO:0000256" key="4">
    <source>
        <dbReference type="ARBA" id="ARBA00004873"/>
    </source>
</evidence>
<evidence type="ECO:0000256" key="14">
    <source>
        <dbReference type="ARBA" id="ARBA00023239"/>
    </source>
</evidence>
<accession>A0AAD5BCT1</accession>
<keyword evidence="21" id="KW-1185">Reference proteome</keyword>
<evidence type="ECO:0000256" key="16">
    <source>
        <dbReference type="ARBA" id="ARBA00023268"/>
    </source>
</evidence>
<evidence type="ECO:0000256" key="7">
    <source>
        <dbReference type="ARBA" id="ARBA00012266"/>
    </source>
</evidence>
<comment type="subcellular location">
    <subcellularLocation>
        <location evidence="2">Nucleus</location>
    </subcellularLocation>
</comment>
<evidence type="ECO:0000256" key="1">
    <source>
        <dbReference type="ARBA" id="ARBA00001633"/>
    </source>
</evidence>
<comment type="pathway">
    <text evidence="4">Amino-acid biosynthesis; L-tryptophan biosynthesis; L-tryptophan from chorismate: step 1/5.</text>
</comment>
<keyword evidence="10" id="KW-0028">Amino-acid biosynthesis</keyword>
<dbReference type="GO" id="GO:0006310">
    <property type="term" value="P:DNA recombination"/>
    <property type="evidence" value="ECO:0007669"/>
    <property type="project" value="InterPro"/>
</dbReference>
<dbReference type="FunFam" id="3.40.50.880:FF:000031">
    <property type="entry name" value="Multifunctional tryptophan biosynthesis protein"/>
    <property type="match status" value="1"/>
</dbReference>
<sequence>MADTTEPKRHVLMIDNYDSFTWNLYQYLHQSSRCGKVDVYRNDKIDIATIENEIKPDIIFISPGPGHPLTDSGISSDVIRHFKGKLPIFGVCMGQECIFDVFGGDVSYAGEIVHGKTTTINHDGKGMFEDVPQSVAVTRYHSLAGSEKTLPEVLEVTAVTETEPNVIMGVRHKTYTIEGVQFHPESILTESGQLMIDNILGVYGGTWEENKVHKLKQKTVTHKPFATNQNILTTIYKKRQEDYEAIEKLPGRSFHNLEIALSLGVAPPVINFYERLKYTQDVLKQTIILSEFKRASPSKGDINVNAHAGTQALTYAINGCSTISILTEPNWFKGSIEDMSLIRQVIENPDTKKVANYKRPAVLRKEFIFNKYQILEARLAGADTVLLIVKMLDDFELLHKLYEYSLDLGMVPLVEVNDGAELSQALKLTYRSATKEPLIIGVNNRNLTNFNVDLQTTSSLVDHAKGSNNGRDGEVLVLALSGITSVDDVKKYKYEDNVDGFLIGESLMRAEANGKAGEFLHDLCTSILISNGSIKLDLSSSGLQHDGSNGSNGGGSDVFQVNKNYEIIGKVSHNPSDLKVHVYSIVELSDNLNFNAVEKLVQYTYKVPELFYQEV</sequence>
<keyword evidence="15" id="KW-0539">Nucleus</keyword>
<dbReference type="InterPro" id="IPR013798">
    <property type="entry name" value="Indole-3-glycerol_P_synth_dom"/>
</dbReference>
<dbReference type="SUPFAM" id="SSF51366">
    <property type="entry name" value="Ribulose-phoshate binding barrel"/>
    <property type="match status" value="1"/>
</dbReference>
<dbReference type="GO" id="GO:0006281">
    <property type="term" value="P:DNA repair"/>
    <property type="evidence" value="ECO:0007669"/>
    <property type="project" value="InterPro"/>
</dbReference>
<keyword evidence="16" id="KW-0511">Multifunctional enzyme</keyword>
<dbReference type="GO" id="GO:0031981">
    <property type="term" value="C:nuclear lumen"/>
    <property type="evidence" value="ECO:0007669"/>
    <property type="project" value="UniProtKB-ARBA"/>
</dbReference>
<organism evidence="20 21">
    <name type="scientific">Candida theae</name>
    <dbReference type="NCBI Taxonomy" id="1198502"/>
    <lineage>
        <taxon>Eukaryota</taxon>
        <taxon>Fungi</taxon>
        <taxon>Dikarya</taxon>
        <taxon>Ascomycota</taxon>
        <taxon>Saccharomycotina</taxon>
        <taxon>Pichiomycetes</taxon>
        <taxon>Debaryomycetaceae</taxon>
        <taxon>Candida/Lodderomyces clade</taxon>
        <taxon>Candida</taxon>
    </lineage>
</organism>
<evidence type="ECO:0000256" key="10">
    <source>
        <dbReference type="ARBA" id="ARBA00022605"/>
    </source>
</evidence>
<dbReference type="RefSeq" id="XP_051607841.1">
    <property type="nucleotide sequence ID" value="XM_051753070.1"/>
</dbReference>
<dbReference type="InterPro" id="IPR050472">
    <property type="entry name" value="Anth_synth/Amidotransfase"/>
</dbReference>
<evidence type="ECO:0000256" key="12">
    <source>
        <dbReference type="ARBA" id="ARBA00022962"/>
    </source>
</evidence>
<evidence type="ECO:0000256" key="17">
    <source>
        <dbReference type="ARBA" id="ARBA00047683"/>
    </source>
</evidence>
<dbReference type="InterPro" id="IPR012340">
    <property type="entry name" value="NA-bd_OB-fold"/>
</dbReference>
<dbReference type="PROSITE" id="PS00614">
    <property type="entry name" value="IGPS"/>
    <property type="match status" value="1"/>
</dbReference>
<dbReference type="GO" id="GO:0003677">
    <property type="term" value="F:DNA binding"/>
    <property type="evidence" value="ECO:0007669"/>
    <property type="project" value="InterPro"/>
</dbReference>
<dbReference type="Pfam" id="PF00117">
    <property type="entry name" value="GATase"/>
    <property type="match status" value="1"/>
</dbReference>
<evidence type="ECO:0000256" key="15">
    <source>
        <dbReference type="ARBA" id="ARBA00023242"/>
    </source>
</evidence>
<dbReference type="GO" id="GO:0004425">
    <property type="term" value="F:indole-3-glycerol-phosphate synthase activity"/>
    <property type="evidence" value="ECO:0007669"/>
    <property type="project" value="UniProtKB-EC"/>
</dbReference>
<dbReference type="InterPro" id="IPR029062">
    <property type="entry name" value="Class_I_gatase-like"/>
</dbReference>
<dbReference type="PANTHER" id="PTHR43418:SF4">
    <property type="entry name" value="MULTIFUNCTIONAL TRYPTOPHAN BIOSYNTHESIS PROTEIN"/>
    <property type="match status" value="1"/>
</dbReference>
<comment type="catalytic activity">
    <reaction evidence="17">
        <text>chorismate + L-glutamine = anthranilate + pyruvate + L-glutamate + H(+)</text>
        <dbReference type="Rhea" id="RHEA:21732"/>
        <dbReference type="ChEBI" id="CHEBI:15361"/>
        <dbReference type="ChEBI" id="CHEBI:15378"/>
        <dbReference type="ChEBI" id="CHEBI:16567"/>
        <dbReference type="ChEBI" id="CHEBI:29748"/>
        <dbReference type="ChEBI" id="CHEBI:29985"/>
        <dbReference type="ChEBI" id="CHEBI:58359"/>
        <dbReference type="EC" id="4.1.3.27"/>
    </reaction>
</comment>
<name>A0AAD5BCT1_9ASCO</name>
<comment type="subunit">
    <text evidence="6">Tetramer of two components I and two components II.</text>
</comment>
<evidence type="ECO:0000256" key="5">
    <source>
        <dbReference type="ARBA" id="ARBA00009761"/>
    </source>
</evidence>
<evidence type="ECO:0000256" key="8">
    <source>
        <dbReference type="ARBA" id="ARBA00012362"/>
    </source>
</evidence>
<dbReference type="Proteomes" id="UP001204833">
    <property type="component" value="Unassembled WGS sequence"/>
</dbReference>
<dbReference type="CDD" id="cd01743">
    <property type="entry name" value="GATase1_Anthranilate_Synthase"/>
    <property type="match status" value="1"/>
</dbReference>
<evidence type="ECO:0000256" key="13">
    <source>
        <dbReference type="ARBA" id="ARBA00023141"/>
    </source>
</evidence>
<protein>
    <recommendedName>
        <fullName evidence="9">Multifunctional tryptophan biosynthesis protein</fullName>
        <ecNumber evidence="8">4.1.1.48</ecNumber>
        <ecNumber evidence="7">4.1.3.27</ecNumber>
    </recommendedName>
</protein>
<dbReference type="InterPro" id="IPR017926">
    <property type="entry name" value="GATASE"/>
</dbReference>